<feature type="region of interest" description="Disordered" evidence="1">
    <location>
        <begin position="46"/>
        <end position="77"/>
    </location>
</feature>
<dbReference type="InterPro" id="IPR036866">
    <property type="entry name" value="RibonucZ/Hydroxyglut_hydro"/>
</dbReference>
<dbReference type="SUPFAM" id="SSF56281">
    <property type="entry name" value="Metallo-hydrolase/oxidoreductase"/>
    <property type="match status" value="1"/>
</dbReference>
<dbReference type="EMBL" id="CP053084">
    <property type="protein sequence ID" value="QJR30492.1"/>
    <property type="molecule type" value="Genomic_DNA"/>
</dbReference>
<dbReference type="Proteomes" id="UP000501130">
    <property type="component" value="Chromosome"/>
</dbReference>
<feature type="signal peptide" evidence="2">
    <location>
        <begin position="1"/>
        <end position="38"/>
    </location>
</feature>
<name>A0ABX6N7S5_9BURK</name>
<protein>
    <submittedName>
        <fullName evidence="3">MBL fold metallo-hydrolase</fullName>
    </submittedName>
</protein>
<organism evidence="3 4">
    <name type="scientific">Limnobacter profundi</name>
    <dbReference type="NCBI Taxonomy" id="2732163"/>
    <lineage>
        <taxon>Bacteria</taxon>
        <taxon>Pseudomonadati</taxon>
        <taxon>Pseudomonadota</taxon>
        <taxon>Betaproteobacteria</taxon>
        <taxon>Burkholderiales</taxon>
        <taxon>Burkholderiaceae</taxon>
        <taxon>Limnobacter</taxon>
    </lineage>
</organism>
<dbReference type="Gene3D" id="3.60.15.10">
    <property type="entry name" value="Ribonuclease Z/Hydroxyacylglutathione hydrolase-like"/>
    <property type="match status" value="1"/>
</dbReference>
<gene>
    <name evidence="3" type="ORF">HKT17_12680</name>
</gene>
<accession>A0ABX6N7S5</accession>
<reference evidence="3 4" key="1">
    <citation type="submission" date="2020-05" db="EMBL/GenBank/DDBJ databases">
        <title>Compete genome of Limnobacter sp. SAORIC-580.</title>
        <authorList>
            <person name="Song J."/>
            <person name="Cho J.-C."/>
        </authorList>
    </citation>
    <scope>NUCLEOTIDE SEQUENCE [LARGE SCALE GENOMIC DNA]</scope>
    <source>
        <strain evidence="3 4">SAORIC-580</strain>
    </source>
</reference>
<sequence length="423" mass="45036">MLAVQGVGDTCNYPITMTNLLSRTGLIACALLCAPLLAACLGGDSGTGSTSTARTTPNETRPNVFDASSFKPLPAARAPSAELQATRERILGPNAMDPEQVKFWWVGVSSFIVSMKGHLFLMDAWEIVGVHANYVPIGREELAAIQPEAIFIGHGHFDHAADAGYVAGLSNALLIAGSNVCDIARERAASEGIPNSFPCLNLGDQTNPGAGSVRAIQIWEDVEPVHVVQHTHSAAEPADLLSGGMPLVYIPDVLTFPTYLNTSLAEALRFVGTLRDDGGVGQPAGGTWAYHFRAGDFAWFWHNSTGVMKAGNAESEAVANALTNLPECVDVQLNAIVGFGLVTSAYRDALAYVALTKPKIALPNHHDAWTPGIGGGASAYENSWLEAVSRLPDPPQVDYLRDPVDYMKPRSYNINDPRWAGGC</sequence>
<keyword evidence="4" id="KW-1185">Reference proteome</keyword>
<keyword evidence="2" id="KW-0732">Signal</keyword>
<evidence type="ECO:0000313" key="4">
    <source>
        <dbReference type="Proteomes" id="UP000501130"/>
    </source>
</evidence>
<evidence type="ECO:0000313" key="3">
    <source>
        <dbReference type="EMBL" id="QJR30492.1"/>
    </source>
</evidence>
<evidence type="ECO:0000256" key="1">
    <source>
        <dbReference type="SAM" id="MobiDB-lite"/>
    </source>
</evidence>
<feature type="chain" id="PRO_5047309535" evidence="2">
    <location>
        <begin position="39"/>
        <end position="423"/>
    </location>
</feature>
<evidence type="ECO:0000256" key="2">
    <source>
        <dbReference type="SAM" id="SignalP"/>
    </source>
</evidence>
<feature type="compositionally biased region" description="Low complexity" evidence="1">
    <location>
        <begin position="46"/>
        <end position="56"/>
    </location>
</feature>
<proteinExistence type="predicted"/>